<protein>
    <submittedName>
        <fullName evidence="3">Ankyrin repeat protein</fullName>
    </submittedName>
</protein>
<dbReference type="Pfam" id="PF13637">
    <property type="entry name" value="Ank_4"/>
    <property type="match status" value="1"/>
</dbReference>
<evidence type="ECO:0000256" key="1">
    <source>
        <dbReference type="ARBA" id="ARBA00022737"/>
    </source>
</evidence>
<proteinExistence type="predicted"/>
<dbReference type="PROSITE" id="PS50297">
    <property type="entry name" value="ANK_REP_REGION"/>
    <property type="match status" value="4"/>
</dbReference>
<organism evidence="3">
    <name type="scientific">Pithovirus LCPAC304</name>
    <dbReference type="NCBI Taxonomy" id="2506594"/>
    <lineage>
        <taxon>Viruses</taxon>
        <taxon>Pithoviruses</taxon>
    </lineage>
</organism>
<dbReference type="Gene3D" id="1.20.1280.50">
    <property type="match status" value="1"/>
</dbReference>
<name>A0A481Z9K2_9VIRU</name>
<dbReference type="InterPro" id="IPR002110">
    <property type="entry name" value="Ankyrin_rpt"/>
</dbReference>
<dbReference type="PANTHER" id="PTHR24173:SF74">
    <property type="entry name" value="ANKYRIN REPEAT DOMAIN-CONTAINING PROTEIN 16"/>
    <property type="match status" value="1"/>
</dbReference>
<evidence type="ECO:0000256" key="2">
    <source>
        <dbReference type="ARBA" id="ARBA00023043"/>
    </source>
</evidence>
<dbReference type="Gene3D" id="1.25.40.20">
    <property type="entry name" value="Ankyrin repeat-containing domain"/>
    <property type="match status" value="2"/>
</dbReference>
<sequence length="287" mass="32560">MEAESHLSEEVEARLDRILEENPTVDMLKELPPEMQMYVAVQMRYPDVVRFCATSTEAKRVCSADYFWKLKSKHDFPDEPVGPEGKRRETYKKYWEEAQAKLVECAEHGHIKCIESSLQLGIDPNIGYNKRWTALIVASSKGYIDMVRLLLKYDANTNIQDDRGGTALIEASRWGHADIIALLLKYDANTNIQNKRGQTALIEASIGGHADIIRVLLDHDADPDIPNREGWTAIRMAARYGYVDMVRLLLNSGADSQDALYFGLRHAGYQGSWHRHPDIVALLSDRS</sequence>
<evidence type="ECO:0000313" key="3">
    <source>
        <dbReference type="EMBL" id="QBK92296.1"/>
    </source>
</evidence>
<gene>
    <name evidence="3" type="ORF">LCPAC304_06430</name>
</gene>
<dbReference type="PANTHER" id="PTHR24173">
    <property type="entry name" value="ANKYRIN REPEAT CONTAINING"/>
    <property type="match status" value="1"/>
</dbReference>
<reference evidence="3" key="1">
    <citation type="journal article" date="2019" name="MBio">
        <title>Virus Genomes from Deep Sea Sediments Expand the Ocean Megavirome and Support Independent Origins of Viral Gigantism.</title>
        <authorList>
            <person name="Backstrom D."/>
            <person name="Yutin N."/>
            <person name="Jorgensen S.L."/>
            <person name="Dharamshi J."/>
            <person name="Homa F."/>
            <person name="Zaremba-Niedwiedzka K."/>
            <person name="Spang A."/>
            <person name="Wolf Y.I."/>
            <person name="Koonin E.V."/>
            <person name="Ettema T.J."/>
        </authorList>
    </citation>
    <scope>NUCLEOTIDE SEQUENCE</scope>
</reference>
<dbReference type="InterPro" id="IPR036047">
    <property type="entry name" value="F-box-like_dom_sf"/>
</dbReference>
<dbReference type="SUPFAM" id="SSF48403">
    <property type="entry name" value="Ankyrin repeat"/>
    <property type="match status" value="1"/>
</dbReference>
<dbReference type="Pfam" id="PF12796">
    <property type="entry name" value="Ank_2"/>
    <property type="match status" value="1"/>
</dbReference>
<keyword evidence="2" id="KW-0040">ANK repeat</keyword>
<dbReference type="PROSITE" id="PS50088">
    <property type="entry name" value="ANK_REPEAT"/>
    <property type="match status" value="4"/>
</dbReference>
<dbReference type="EMBL" id="MK500572">
    <property type="protein sequence ID" value="QBK92296.1"/>
    <property type="molecule type" value="Genomic_DNA"/>
</dbReference>
<dbReference type="SMART" id="SM00248">
    <property type="entry name" value="ANK"/>
    <property type="match status" value="4"/>
</dbReference>
<keyword evidence="1" id="KW-0677">Repeat</keyword>
<dbReference type="InterPro" id="IPR036770">
    <property type="entry name" value="Ankyrin_rpt-contain_sf"/>
</dbReference>
<dbReference type="SUPFAM" id="SSF81383">
    <property type="entry name" value="F-box domain"/>
    <property type="match status" value="1"/>
</dbReference>
<accession>A0A481Z9K2</accession>